<evidence type="ECO:0000313" key="1">
    <source>
        <dbReference type="EMBL" id="KAL3632448.1"/>
    </source>
</evidence>
<comment type="caution">
    <text evidence="1">The sequence shown here is derived from an EMBL/GenBank/DDBJ whole genome shotgun (WGS) entry which is preliminary data.</text>
</comment>
<reference evidence="2" key="1">
    <citation type="journal article" date="2024" name="IScience">
        <title>Strigolactones Initiate the Formation of Haustorium-like Structures in Castilleja.</title>
        <authorList>
            <person name="Buerger M."/>
            <person name="Peterson D."/>
            <person name="Chory J."/>
        </authorList>
    </citation>
    <scope>NUCLEOTIDE SEQUENCE [LARGE SCALE GENOMIC DNA]</scope>
</reference>
<proteinExistence type="predicted"/>
<dbReference type="GO" id="GO:0003678">
    <property type="term" value="F:DNA helicase activity"/>
    <property type="evidence" value="ECO:0007669"/>
    <property type="project" value="UniProtKB-EC"/>
</dbReference>
<dbReference type="Proteomes" id="UP001632038">
    <property type="component" value="Unassembled WGS sequence"/>
</dbReference>
<keyword evidence="1" id="KW-0378">Hydrolase</keyword>
<dbReference type="GO" id="GO:0016787">
    <property type="term" value="F:hydrolase activity"/>
    <property type="evidence" value="ECO:0007669"/>
    <property type="project" value="UniProtKB-KW"/>
</dbReference>
<dbReference type="AlphaFoldDB" id="A0ABD3CRZ8"/>
<protein>
    <submittedName>
        <fullName evidence="1">Minichromosome maintenance protein 5</fullName>
        <ecNumber evidence="1">3.6.4.12</ecNumber>
    </submittedName>
</protein>
<dbReference type="EC" id="3.6.4.12" evidence="1"/>
<dbReference type="SUPFAM" id="SSF50249">
    <property type="entry name" value="Nucleic acid-binding proteins"/>
    <property type="match status" value="1"/>
</dbReference>
<accession>A0ABD3CRZ8</accession>
<dbReference type="EMBL" id="JAVIJP010000032">
    <property type="protein sequence ID" value="KAL3632448.1"/>
    <property type="molecule type" value="Genomic_DNA"/>
</dbReference>
<sequence>MSGWDEGGVYYSDEAQFPVVGGGDQSEAANRHAALQKFKEFIRSFQHKSQNPTEKPFSQTLNTCSSISPTSSLTIPTKPSLSISARTLPPPYFETAAAQVLVGLKSRVAGETGEMEEPVPGEVQILLKSVQDSASIRSLGLAQYISKLVKISGIVIAASRTKAKATYVTLLCKN</sequence>
<dbReference type="InterPro" id="IPR012340">
    <property type="entry name" value="NA-bd_OB-fold"/>
</dbReference>
<evidence type="ECO:0000313" key="2">
    <source>
        <dbReference type="Proteomes" id="UP001632038"/>
    </source>
</evidence>
<organism evidence="1 2">
    <name type="scientific">Castilleja foliolosa</name>
    <dbReference type="NCBI Taxonomy" id="1961234"/>
    <lineage>
        <taxon>Eukaryota</taxon>
        <taxon>Viridiplantae</taxon>
        <taxon>Streptophyta</taxon>
        <taxon>Embryophyta</taxon>
        <taxon>Tracheophyta</taxon>
        <taxon>Spermatophyta</taxon>
        <taxon>Magnoliopsida</taxon>
        <taxon>eudicotyledons</taxon>
        <taxon>Gunneridae</taxon>
        <taxon>Pentapetalae</taxon>
        <taxon>asterids</taxon>
        <taxon>lamiids</taxon>
        <taxon>Lamiales</taxon>
        <taxon>Orobanchaceae</taxon>
        <taxon>Pedicularideae</taxon>
        <taxon>Castillejinae</taxon>
        <taxon>Castilleja</taxon>
    </lineage>
</organism>
<name>A0ABD3CRZ8_9LAMI</name>
<gene>
    <name evidence="1" type="primary">MCM5_4</name>
    <name evidence="1" type="ORF">CASFOL_025432</name>
</gene>
<keyword evidence="2" id="KW-1185">Reference proteome</keyword>